<dbReference type="UniPathway" id="UPA00115"/>
<dbReference type="Gene3D" id="3.40.50.720">
    <property type="entry name" value="NAD(P)-binding Rossmann-like Domain"/>
    <property type="match status" value="1"/>
</dbReference>
<dbReference type="Proteomes" id="UP000542125">
    <property type="component" value="Unassembled WGS sequence"/>
</dbReference>
<dbReference type="SUPFAM" id="SSF48179">
    <property type="entry name" value="6-phosphogluconate dehydrogenase C-terminal domain-like"/>
    <property type="match status" value="1"/>
</dbReference>
<reference evidence="6 7" key="1">
    <citation type="submission" date="2020-07" db="EMBL/GenBank/DDBJ databases">
        <title>Genomic Encyclopedia of Type Strains, Phase IV (KMG-V): Genome sequencing to study the core and pangenomes of soil and plant-associated prokaryotes.</title>
        <authorList>
            <person name="Whitman W."/>
        </authorList>
    </citation>
    <scope>NUCLEOTIDE SEQUENCE [LARGE SCALE GENOMIC DNA]</scope>
    <source>
        <strain evidence="6 7">SAS40</strain>
    </source>
</reference>
<gene>
    <name evidence="6" type="ORF">FHW18_003266</name>
</gene>
<dbReference type="InterPro" id="IPR006114">
    <property type="entry name" value="6PGDH_C"/>
</dbReference>
<organism evidence="6 7">
    <name type="scientific">Pigmentiphaga litoralis</name>
    <dbReference type="NCBI Taxonomy" id="516702"/>
    <lineage>
        <taxon>Bacteria</taxon>
        <taxon>Pseudomonadati</taxon>
        <taxon>Pseudomonadota</taxon>
        <taxon>Betaproteobacteria</taxon>
        <taxon>Burkholderiales</taxon>
        <taxon>Alcaligenaceae</taxon>
        <taxon>Pigmentiphaga</taxon>
    </lineage>
</organism>
<evidence type="ECO:0000256" key="3">
    <source>
        <dbReference type="ARBA" id="ARBA00023002"/>
    </source>
</evidence>
<dbReference type="GO" id="GO:0004616">
    <property type="term" value="F:phosphogluconate dehydrogenase (decarboxylating) activity"/>
    <property type="evidence" value="ECO:0007669"/>
    <property type="project" value="UniProtKB-EC"/>
</dbReference>
<dbReference type="EMBL" id="JACBYR010000001">
    <property type="protein sequence ID" value="NYE83995.1"/>
    <property type="molecule type" value="Genomic_DNA"/>
</dbReference>
<evidence type="ECO:0000313" key="7">
    <source>
        <dbReference type="Proteomes" id="UP000542125"/>
    </source>
</evidence>
<dbReference type="GO" id="GO:0019521">
    <property type="term" value="P:D-gluconate metabolic process"/>
    <property type="evidence" value="ECO:0007669"/>
    <property type="project" value="UniProtKB-KW"/>
</dbReference>
<dbReference type="AlphaFoldDB" id="A0A7Y9IWB6"/>
<name>A0A7Y9IWB6_9BURK</name>
<evidence type="ECO:0000259" key="5">
    <source>
        <dbReference type="SMART" id="SM01350"/>
    </source>
</evidence>
<comment type="caution">
    <text evidence="6">The sequence shown here is derived from an EMBL/GenBank/DDBJ whole genome shotgun (WGS) entry which is preliminary data.</text>
</comment>
<dbReference type="NCBIfam" id="TIGR00872">
    <property type="entry name" value="gnd_rel"/>
    <property type="match status" value="1"/>
</dbReference>
<comment type="pathway">
    <text evidence="1">Carbohydrate degradation; pentose phosphate pathway.</text>
</comment>
<dbReference type="InterPro" id="IPR004849">
    <property type="entry name" value="6DGDH_YqeC"/>
</dbReference>
<dbReference type="SUPFAM" id="SSF51735">
    <property type="entry name" value="NAD(P)-binding Rossmann-fold domains"/>
    <property type="match status" value="1"/>
</dbReference>
<dbReference type="NCBIfam" id="NF007161">
    <property type="entry name" value="PRK09599.1"/>
    <property type="match status" value="1"/>
</dbReference>
<dbReference type="InterPro" id="IPR006115">
    <property type="entry name" value="6PGDH_NADP-bd"/>
</dbReference>
<dbReference type="InterPro" id="IPR013328">
    <property type="entry name" value="6PGD_dom2"/>
</dbReference>
<dbReference type="Pfam" id="PF00393">
    <property type="entry name" value="6PGD"/>
    <property type="match status" value="1"/>
</dbReference>
<evidence type="ECO:0000256" key="4">
    <source>
        <dbReference type="ARBA" id="ARBA00023064"/>
    </source>
</evidence>
<feature type="domain" description="6-phosphogluconate dehydrogenase C-terminal" evidence="5">
    <location>
        <begin position="185"/>
        <end position="309"/>
    </location>
</feature>
<keyword evidence="4" id="KW-0311">Gluconate utilization</keyword>
<keyword evidence="7" id="KW-1185">Reference proteome</keyword>
<dbReference type="PRINTS" id="PR00076">
    <property type="entry name" value="6PGDHDRGNASE"/>
</dbReference>
<proteinExistence type="inferred from homology"/>
<accession>A0A7Y9IWB6</accession>
<dbReference type="Gene3D" id="1.10.1040.10">
    <property type="entry name" value="N-(1-d-carboxylethyl)-l-norvaline Dehydrogenase, domain 2"/>
    <property type="match status" value="1"/>
</dbReference>
<dbReference type="GO" id="GO:0006098">
    <property type="term" value="P:pentose-phosphate shunt"/>
    <property type="evidence" value="ECO:0007669"/>
    <property type="project" value="UniProtKB-UniPathway"/>
</dbReference>
<keyword evidence="3 6" id="KW-0560">Oxidoreductase</keyword>
<dbReference type="SMART" id="SM01350">
    <property type="entry name" value="6PGD"/>
    <property type="match status" value="1"/>
</dbReference>
<evidence type="ECO:0000256" key="1">
    <source>
        <dbReference type="ARBA" id="ARBA00004959"/>
    </source>
</evidence>
<dbReference type="PANTHER" id="PTHR11811">
    <property type="entry name" value="6-PHOSPHOGLUCONATE DEHYDROGENASE"/>
    <property type="match status" value="1"/>
</dbReference>
<dbReference type="EC" id="1.1.1.44" evidence="6"/>
<dbReference type="RefSeq" id="WP_179587737.1">
    <property type="nucleotide sequence ID" value="NZ_JACBYR010000001.1"/>
</dbReference>
<sequence>MQLGIIGLGRMGGNIARRLQRHGHETVVYDHNPEAVQDLAKDGSTGASDLAGVVASLTKPRAVWVMLPAGDPTEQTVAALADLLEAGDTIIDGGNSFYKDDIRRAMGLAKKGIDYIDVGTSGGVWGLERGYCMMIGGTAQAFDRLEPLFDALAPGYGSIPRTPNRKVADDRSERGYLYTGPAGSGHFVKMVHNGIEYGMMQAYAEGFDILKMKASPHLPEEQRFDLNLADVAEVWRRGSVISSWLLDLTASALAEDQELARYTGAVSDSGEGRWTIQAAIEEAVPTPVLASALFARFRSRQEHTYGDRMLSAMRYGFGGHVEVPQ</sequence>
<dbReference type="Pfam" id="PF03446">
    <property type="entry name" value="NAD_binding_2"/>
    <property type="match status" value="1"/>
</dbReference>
<dbReference type="InterPro" id="IPR006183">
    <property type="entry name" value="Pgluconate_DH"/>
</dbReference>
<dbReference type="InterPro" id="IPR008927">
    <property type="entry name" value="6-PGluconate_DH-like_C_sf"/>
</dbReference>
<evidence type="ECO:0000256" key="2">
    <source>
        <dbReference type="ARBA" id="ARBA00008419"/>
    </source>
</evidence>
<evidence type="ECO:0000313" key="6">
    <source>
        <dbReference type="EMBL" id="NYE83995.1"/>
    </source>
</evidence>
<protein>
    <submittedName>
        <fullName evidence="6">6-phosphogluconate dehydrogenase</fullName>
        <ecNumber evidence="6">1.1.1.343</ecNumber>
        <ecNumber evidence="6">1.1.1.44</ecNumber>
    </submittedName>
</protein>
<dbReference type="InterPro" id="IPR036291">
    <property type="entry name" value="NAD(P)-bd_dom_sf"/>
</dbReference>
<comment type="similarity">
    <text evidence="2">Belongs to the 6-phosphogluconate dehydrogenase family.</text>
</comment>
<dbReference type="GO" id="GO:0050661">
    <property type="term" value="F:NADP binding"/>
    <property type="evidence" value="ECO:0007669"/>
    <property type="project" value="InterPro"/>
</dbReference>
<dbReference type="EC" id="1.1.1.343" evidence="6"/>